<protein>
    <submittedName>
        <fullName evidence="4">MmgE/PrpD family protein</fullName>
    </submittedName>
</protein>
<dbReference type="PANTHER" id="PTHR16943">
    <property type="entry name" value="2-METHYLCITRATE DEHYDRATASE-RELATED"/>
    <property type="match status" value="1"/>
</dbReference>
<dbReference type="Pfam" id="PF03972">
    <property type="entry name" value="MmgE_PrpD_N"/>
    <property type="match status" value="1"/>
</dbReference>
<dbReference type="Proteomes" id="UP000500970">
    <property type="component" value="Chromosome"/>
</dbReference>
<keyword evidence="5" id="KW-1185">Reference proteome</keyword>
<name>A0A7D4DYG7_9BURK</name>
<feature type="domain" description="MmgE/PrpD C-terminal" evidence="3">
    <location>
        <begin position="269"/>
        <end position="417"/>
    </location>
</feature>
<dbReference type="EMBL" id="CP053985">
    <property type="protein sequence ID" value="QKH36908.1"/>
    <property type="molecule type" value="Genomic_DNA"/>
</dbReference>
<reference evidence="4 5" key="1">
    <citation type="submission" date="2020-05" db="EMBL/GenBank/DDBJ databases">
        <title>FDA dAtabase for Regulatory Grade micrObial Sequences (FDA-ARGOS): Supporting development and validation of Infectious Disease Dx tests.</title>
        <authorList>
            <person name="Sproer C."/>
            <person name="Gronow S."/>
            <person name="Severitt S."/>
            <person name="Schroder I."/>
            <person name="Tallon L."/>
            <person name="Sadzewicz L."/>
            <person name="Zhao X."/>
            <person name="Vavikolanu K."/>
            <person name="Mehta A."/>
            <person name="Aluvathingal J."/>
            <person name="Nadendla S."/>
            <person name="Myers T."/>
            <person name="Yan Y."/>
            <person name="Sichtig H."/>
        </authorList>
    </citation>
    <scope>NUCLEOTIDE SEQUENCE [LARGE SCALE GENOMIC DNA]</scope>
    <source>
        <strain evidence="4 5">FDAARGOS_790</strain>
    </source>
</reference>
<evidence type="ECO:0000256" key="1">
    <source>
        <dbReference type="ARBA" id="ARBA00006174"/>
    </source>
</evidence>
<dbReference type="InterPro" id="IPR045337">
    <property type="entry name" value="MmgE_PrpD_C"/>
</dbReference>
<dbReference type="Gene3D" id="1.10.4100.10">
    <property type="entry name" value="2-methylcitrate dehydratase PrpD"/>
    <property type="match status" value="1"/>
</dbReference>
<sequence>MIAAALTIARYATAHPATGTYAHLSLEVARALIDTVGVAVAGRLEPVSAIALKYGAGAGATATAQAWGRRDPLPPQAAAFYNGVAGHVLDYDDVSSPLRGHPSIALLPPLVALAQARDLPGAQLVDAYVVGFEILVKLARAMVHEHYAKGWHATTTLGTVAAAVACARLLGLSEMQTVHAIGIAVGQAAGTRGNFGTMAKSFQAGHCAASGLRAALLAELGMDAAIDALDGSQGFMRLYGQHEPLAPVLAGLGIEPPELASSGIEIKKYPLCYATHRSLDGILDLRREHGLTAQDVEAVHIVSNHRGMVPLIHDRPATGLEAKFSMPYAISAALLDGKINFASFKDEAVQRPAIQDLMPRITRHEDEQPTTARWNRLLVRLRGGQILEKEVRQLRGSNDLPLSEDALREKWRDCLQHGGLRPADGEAFFAQALRLERMPVRALMALVPGD</sequence>
<dbReference type="InterPro" id="IPR036148">
    <property type="entry name" value="MmgE/PrpD_sf"/>
</dbReference>
<dbReference type="SUPFAM" id="SSF103378">
    <property type="entry name" value="2-methylcitrate dehydratase PrpD"/>
    <property type="match status" value="1"/>
</dbReference>
<dbReference type="KEGG" id="apes:FOC84_18995"/>
<evidence type="ECO:0000313" key="4">
    <source>
        <dbReference type="EMBL" id="QKH36908.1"/>
    </source>
</evidence>
<dbReference type="InterPro" id="IPR042183">
    <property type="entry name" value="MmgE/PrpD_sf_1"/>
</dbReference>
<feature type="domain" description="MmgE/PrpD N-terminal" evidence="2">
    <location>
        <begin position="8"/>
        <end position="244"/>
    </location>
</feature>
<dbReference type="InterPro" id="IPR045336">
    <property type="entry name" value="MmgE_PrpD_N"/>
</dbReference>
<comment type="similarity">
    <text evidence="1">Belongs to the PrpD family.</text>
</comment>
<evidence type="ECO:0000313" key="5">
    <source>
        <dbReference type="Proteomes" id="UP000500970"/>
    </source>
</evidence>
<dbReference type="InterPro" id="IPR005656">
    <property type="entry name" value="MmgE_PrpD"/>
</dbReference>
<dbReference type="AlphaFoldDB" id="A0A7D4DYG7"/>
<evidence type="ECO:0000259" key="3">
    <source>
        <dbReference type="Pfam" id="PF19305"/>
    </source>
</evidence>
<evidence type="ECO:0000259" key="2">
    <source>
        <dbReference type="Pfam" id="PF03972"/>
    </source>
</evidence>
<dbReference type="Gene3D" id="3.30.1330.120">
    <property type="entry name" value="2-methylcitrate dehydratase PrpD"/>
    <property type="match status" value="1"/>
</dbReference>
<dbReference type="RefSeq" id="WP_173145785.1">
    <property type="nucleotide sequence ID" value="NZ_CP053985.1"/>
</dbReference>
<dbReference type="Pfam" id="PF19305">
    <property type="entry name" value="MmgE_PrpD_C"/>
    <property type="match status" value="1"/>
</dbReference>
<dbReference type="GO" id="GO:0016829">
    <property type="term" value="F:lyase activity"/>
    <property type="evidence" value="ECO:0007669"/>
    <property type="project" value="InterPro"/>
</dbReference>
<accession>A0A7D4DYG7</accession>
<gene>
    <name evidence="4" type="ORF">FOC84_18995</name>
</gene>
<dbReference type="PANTHER" id="PTHR16943:SF8">
    <property type="entry name" value="2-METHYLCITRATE DEHYDRATASE"/>
    <property type="match status" value="1"/>
</dbReference>
<organism evidence="4 5">
    <name type="scientific">Achromobacter pestifer</name>
    <dbReference type="NCBI Taxonomy" id="1353889"/>
    <lineage>
        <taxon>Bacteria</taxon>
        <taxon>Pseudomonadati</taxon>
        <taxon>Pseudomonadota</taxon>
        <taxon>Betaproteobacteria</taxon>
        <taxon>Burkholderiales</taxon>
        <taxon>Alcaligenaceae</taxon>
        <taxon>Achromobacter</taxon>
    </lineage>
</organism>
<dbReference type="InterPro" id="IPR042188">
    <property type="entry name" value="MmgE/PrpD_sf_2"/>
</dbReference>
<proteinExistence type="inferred from homology"/>